<evidence type="ECO:0000256" key="2">
    <source>
        <dbReference type="ARBA" id="ARBA00022771"/>
    </source>
</evidence>
<keyword evidence="2" id="KW-0863">Zinc-finger</keyword>
<feature type="compositionally biased region" description="Polar residues" evidence="4">
    <location>
        <begin position="356"/>
        <end position="372"/>
    </location>
</feature>
<feature type="domain" description="RING-CH-type" evidence="6">
    <location>
        <begin position="451"/>
        <end position="513"/>
    </location>
</feature>
<dbReference type="AlphaFoldDB" id="A0A4S4F278"/>
<evidence type="ECO:0000256" key="3">
    <source>
        <dbReference type="ARBA" id="ARBA00022833"/>
    </source>
</evidence>
<feature type="region of interest" description="Disordered" evidence="4">
    <location>
        <begin position="356"/>
        <end position="378"/>
    </location>
</feature>
<dbReference type="PROSITE" id="PS51292">
    <property type="entry name" value="ZF_RING_CH"/>
    <property type="match status" value="1"/>
</dbReference>
<proteinExistence type="predicted"/>
<organism evidence="7 8">
    <name type="scientific">Camellia sinensis var. sinensis</name>
    <name type="common">China tea</name>
    <dbReference type="NCBI Taxonomy" id="542762"/>
    <lineage>
        <taxon>Eukaryota</taxon>
        <taxon>Viridiplantae</taxon>
        <taxon>Streptophyta</taxon>
        <taxon>Embryophyta</taxon>
        <taxon>Tracheophyta</taxon>
        <taxon>Spermatophyta</taxon>
        <taxon>Magnoliopsida</taxon>
        <taxon>eudicotyledons</taxon>
        <taxon>Gunneridae</taxon>
        <taxon>Pentapetalae</taxon>
        <taxon>asterids</taxon>
        <taxon>Ericales</taxon>
        <taxon>Theaceae</taxon>
        <taxon>Camellia</taxon>
    </lineage>
</organism>
<dbReference type="Pfam" id="PF12906">
    <property type="entry name" value="RINGv"/>
    <property type="match status" value="1"/>
</dbReference>
<keyword evidence="5" id="KW-0472">Membrane</keyword>
<keyword evidence="8" id="KW-1185">Reference proteome</keyword>
<dbReference type="CDD" id="cd16495">
    <property type="entry name" value="RING_CH-C4HC3_MARCH"/>
    <property type="match status" value="1"/>
</dbReference>
<keyword evidence="5" id="KW-0812">Transmembrane</keyword>
<dbReference type="SUPFAM" id="SSF57850">
    <property type="entry name" value="RING/U-box"/>
    <property type="match status" value="1"/>
</dbReference>
<dbReference type="SMART" id="SM00744">
    <property type="entry name" value="RINGv"/>
    <property type="match status" value="1"/>
</dbReference>
<dbReference type="Gene3D" id="3.30.40.10">
    <property type="entry name" value="Zinc/RING finger domain, C3HC4 (zinc finger)"/>
    <property type="match status" value="1"/>
</dbReference>
<evidence type="ECO:0000259" key="6">
    <source>
        <dbReference type="PROSITE" id="PS51292"/>
    </source>
</evidence>
<keyword evidence="3" id="KW-0862">Zinc</keyword>
<dbReference type="InterPro" id="IPR011016">
    <property type="entry name" value="Znf_RING-CH"/>
</dbReference>
<gene>
    <name evidence="7" type="ORF">TEA_005008</name>
</gene>
<dbReference type="Proteomes" id="UP000306102">
    <property type="component" value="Unassembled WGS sequence"/>
</dbReference>
<feature type="transmembrane region" description="Helical" evidence="5">
    <location>
        <begin position="546"/>
        <end position="568"/>
    </location>
</feature>
<dbReference type="EMBL" id="SDRB02000248">
    <property type="protein sequence ID" value="THG23583.1"/>
    <property type="molecule type" value="Genomic_DNA"/>
</dbReference>
<accession>A0A4S4F278</accession>
<keyword evidence="5" id="KW-1133">Transmembrane helix</keyword>
<evidence type="ECO:0000256" key="1">
    <source>
        <dbReference type="ARBA" id="ARBA00022723"/>
    </source>
</evidence>
<evidence type="ECO:0000313" key="7">
    <source>
        <dbReference type="EMBL" id="THG23583.1"/>
    </source>
</evidence>
<dbReference type="PANTHER" id="PTHR46158">
    <property type="entry name" value="OS02G0165000 PROTEIN"/>
    <property type="match status" value="1"/>
</dbReference>
<evidence type="ECO:0000313" key="8">
    <source>
        <dbReference type="Proteomes" id="UP000306102"/>
    </source>
</evidence>
<dbReference type="InterPro" id="IPR013083">
    <property type="entry name" value="Znf_RING/FYVE/PHD"/>
</dbReference>
<dbReference type="PANTHER" id="PTHR46158:SF1">
    <property type="entry name" value="RING_U-BOX SUPERFAMILY PROTEIN"/>
    <property type="match status" value="1"/>
</dbReference>
<dbReference type="GO" id="GO:0008270">
    <property type="term" value="F:zinc ion binding"/>
    <property type="evidence" value="ECO:0007669"/>
    <property type="project" value="UniProtKB-KW"/>
</dbReference>
<protein>
    <recommendedName>
        <fullName evidence="6">RING-CH-type domain-containing protein</fullName>
    </recommendedName>
</protein>
<name>A0A4S4F278_CAMSN</name>
<evidence type="ECO:0000256" key="5">
    <source>
        <dbReference type="SAM" id="Phobius"/>
    </source>
</evidence>
<feature type="region of interest" description="Disordered" evidence="4">
    <location>
        <begin position="276"/>
        <end position="339"/>
    </location>
</feature>
<feature type="region of interest" description="Disordered" evidence="4">
    <location>
        <begin position="427"/>
        <end position="448"/>
    </location>
</feature>
<feature type="transmembrane region" description="Helical" evidence="5">
    <location>
        <begin position="574"/>
        <end position="596"/>
    </location>
</feature>
<comment type="caution">
    <text evidence="7">The sequence shown here is derived from an EMBL/GenBank/DDBJ whole genome shotgun (WGS) entry which is preliminary data.</text>
</comment>
<reference evidence="7 8" key="1">
    <citation type="journal article" date="2018" name="Proc. Natl. Acad. Sci. U.S.A.">
        <title>Draft genome sequence of Camellia sinensis var. sinensis provides insights into the evolution of the tea genome and tea quality.</title>
        <authorList>
            <person name="Wei C."/>
            <person name="Yang H."/>
            <person name="Wang S."/>
            <person name="Zhao J."/>
            <person name="Liu C."/>
            <person name="Gao L."/>
            <person name="Xia E."/>
            <person name="Lu Y."/>
            <person name="Tai Y."/>
            <person name="She G."/>
            <person name="Sun J."/>
            <person name="Cao H."/>
            <person name="Tong W."/>
            <person name="Gao Q."/>
            <person name="Li Y."/>
            <person name="Deng W."/>
            <person name="Jiang X."/>
            <person name="Wang W."/>
            <person name="Chen Q."/>
            <person name="Zhang S."/>
            <person name="Li H."/>
            <person name="Wu J."/>
            <person name="Wang P."/>
            <person name="Li P."/>
            <person name="Shi C."/>
            <person name="Zheng F."/>
            <person name="Jian J."/>
            <person name="Huang B."/>
            <person name="Shan D."/>
            <person name="Shi M."/>
            <person name="Fang C."/>
            <person name="Yue Y."/>
            <person name="Li F."/>
            <person name="Li D."/>
            <person name="Wei S."/>
            <person name="Han B."/>
            <person name="Jiang C."/>
            <person name="Yin Y."/>
            <person name="Xia T."/>
            <person name="Zhang Z."/>
            <person name="Bennetzen J.L."/>
            <person name="Zhao S."/>
            <person name="Wan X."/>
        </authorList>
    </citation>
    <scope>NUCLEOTIDE SEQUENCE [LARGE SCALE GENOMIC DNA]</scope>
    <source>
        <strain evidence="8">cv. Shuchazao</strain>
        <tissue evidence="7">Leaf</tissue>
    </source>
</reference>
<sequence length="649" mass="72106">MGLAPAHMSKQGISYVRSKGRLMKHTRSYKIAGKLMEIRPVPEWRAEFVEPEEIWLIGTTHISLESALDVERVVRAVKPVQSECSNSSSLGVEQSTEDQYMYTPKILEYMVPSVEYIIAVLSVLRCGEAFMRLDPLWAKERISTIVSLSNEDLIIRCQSSFDGSGCHEPDKSDGLLNSTCYDTMKTADTNSSSTELQDHGNSTAPQTEILIPIHKIDNPSAIASETPNPKHWKKQNLFLEVPTRRLQVSPHDEFVQIKMPPTPTPTPKKVNFVLTPSPSDARTIGSPGPSSARGKSGFKNLLPKLSFKARSSQSDAERATANPDVEASSPLPLPQEKPSISRSWSLTRIFTPRMRSTTSSLPVTPVGQSNPESIGGENLGGLVNLNTKGAPRQISRSLSVPVIRKERRMKRSDSFFRVIPSTPRVKEVDSTMPNATTPTGDTENNEDDGEDIHEEEAVCRICLVELCEGGETLKMECSCKGELALAHKECAIKWFSIKGNKICDVCKQEVQNLSVTLLRVQSVQNPNSGANRALQMEINGYRQVKYLEVSILVIVSMLAYFCFLEQLLVHVQAVLSILLSTFTGFGIAMSGSSILVEFFRWRRHWRAWSPDASQFVPTPNRHPQIAIPSQIVTHHHRTDVENPETFSGS</sequence>
<keyword evidence="1" id="KW-0479">Metal-binding</keyword>
<evidence type="ECO:0000256" key="4">
    <source>
        <dbReference type="SAM" id="MobiDB-lite"/>
    </source>
</evidence>